<dbReference type="GO" id="GO:0022857">
    <property type="term" value="F:transmembrane transporter activity"/>
    <property type="evidence" value="ECO:0007669"/>
    <property type="project" value="InterPro"/>
</dbReference>
<gene>
    <name evidence="7" type="ORF">Sradi_3153700</name>
</gene>
<proteinExistence type="inferred from homology"/>
<dbReference type="EMBL" id="JACGWJ010000013">
    <property type="protein sequence ID" value="KAL0378482.1"/>
    <property type="molecule type" value="Genomic_DNA"/>
</dbReference>
<dbReference type="Gene3D" id="1.20.1250.20">
    <property type="entry name" value="MFS general substrate transporter like domains"/>
    <property type="match status" value="1"/>
</dbReference>
<keyword evidence="4" id="KW-1133">Transmembrane helix</keyword>
<dbReference type="PANTHER" id="PTHR11654">
    <property type="entry name" value="OLIGOPEPTIDE TRANSPORTER-RELATED"/>
    <property type="match status" value="1"/>
</dbReference>
<evidence type="ECO:0000313" key="7">
    <source>
        <dbReference type="EMBL" id="KAL0378482.1"/>
    </source>
</evidence>
<comment type="similarity">
    <text evidence="6">Belongs to the major facilitator superfamily. Phosphate:H(+) symporter (TC 2.A.1.9) family.</text>
</comment>
<keyword evidence="5" id="KW-0472">Membrane</keyword>
<accession>A0AAW2RE85</accession>
<organism evidence="7">
    <name type="scientific">Sesamum radiatum</name>
    <name type="common">Black benniseed</name>
    <dbReference type="NCBI Taxonomy" id="300843"/>
    <lineage>
        <taxon>Eukaryota</taxon>
        <taxon>Viridiplantae</taxon>
        <taxon>Streptophyta</taxon>
        <taxon>Embryophyta</taxon>
        <taxon>Tracheophyta</taxon>
        <taxon>Spermatophyta</taxon>
        <taxon>Magnoliopsida</taxon>
        <taxon>eudicotyledons</taxon>
        <taxon>Gunneridae</taxon>
        <taxon>Pentapetalae</taxon>
        <taxon>asterids</taxon>
        <taxon>lamiids</taxon>
        <taxon>Lamiales</taxon>
        <taxon>Pedaliaceae</taxon>
        <taxon>Sesamum</taxon>
    </lineage>
</organism>
<comment type="caution">
    <text evidence="7">The sequence shown here is derived from an EMBL/GenBank/DDBJ whole genome shotgun (WGS) entry which is preliminary data.</text>
</comment>
<evidence type="ECO:0000256" key="1">
    <source>
        <dbReference type="ARBA" id="ARBA00004141"/>
    </source>
</evidence>
<name>A0AAW2RE85_SESRA</name>
<comment type="subcellular location">
    <subcellularLocation>
        <location evidence="1">Membrane</location>
        <topology evidence="1">Multi-pass membrane protein</topology>
    </subcellularLocation>
</comment>
<evidence type="ECO:0000256" key="6">
    <source>
        <dbReference type="ARBA" id="ARBA00044504"/>
    </source>
</evidence>
<keyword evidence="3" id="KW-0812">Transmembrane</keyword>
<evidence type="ECO:0000256" key="4">
    <source>
        <dbReference type="ARBA" id="ARBA00022989"/>
    </source>
</evidence>
<evidence type="ECO:0000256" key="2">
    <source>
        <dbReference type="ARBA" id="ARBA00005982"/>
    </source>
</evidence>
<dbReference type="GO" id="GO:0016020">
    <property type="term" value="C:membrane"/>
    <property type="evidence" value="ECO:0007669"/>
    <property type="project" value="UniProtKB-SubCell"/>
</dbReference>
<dbReference type="InterPro" id="IPR036259">
    <property type="entry name" value="MFS_trans_sf"/>
</dbReference>
<reference evidence="7" key="2">
    <citation type="journal article" date="2024" name="Plant">
        <title>Genomic evolution and insights into agronomic trait innovations of Sesamum species.</title>
        <authorList>
            <person name="Miao H."/>
            <person name="Wang L."/>
            <person name="Qu L."/>
            <person name="Liu H."/>
            <person name="Sun Y."/>
            <person name="Le M."/>
            <person name="Wang Q."/>
            <person name="Wei S."/>
            <person name="Zheng Y."/>
            <person name="Lin W."/>
            <person name="Duan Y."/>
            <person name="Cao H."/>
            <person name="Xiong S."/>
            <person name="Wang X."/>
            <person name="Wei L."/>
            <person name="Li C."/>
            <person name="Ma Q."/>
            <person name="Ju M."/>
            <person name="Zhao R."/>
            <person name="Li G."/>
            <person name="Mu C."/>
            <person name="Tian Q."/>
            <person name="Mei H."/>
            <person name="Zhang T."/>
            <person name="Gao T."/>
            <person name="Zhang H."/>
        </authorList>
    </citation>
    <scope>NUCLEOTIDE SEQUENCE</scope>
    <source>
        <strain evidence="7">G02</strain>
    </source>
</reference>
<comment type="similarity">
    <text evidence="2">Belongs to the major facilitator superfamily. Proton-dependent oligopeptide transporter (POT/PTR) (TC 2.A.17) family.</text>
</comment>
<dbReference type="Pfam" id="PF00854">
    <property type="entry name" value="PTR2"/>
    <property type="match status" value="1"/>
</dbReference>
<evidence type="ECO:0000256" key="5">
    <source>
        <dbReference type="ARBA" id="ARBA00023136"/>
    </source>
</evidence>
<sequence length="153" mass="17345">MGIWCVGSSNCDWSSIFLYRYTIISVQKPGGNPLTRLCQVLVALLRKYRVKVSGDKSLLYKTADAESAIVGSFVCFLDNAAMAKESDRSKVSVNPWRLCTVTQVEDMKWITCMLPVLATGIIFNTIFRHLSNLFLLQIEYMDARLGRSNFKFQ</sequence>
<dbReference type="InterPro" id="IPR000109">
    <property type="entry name" value="POT_fam"/>
</dbReference>
<protein>
    <submittedName>
        <fullName evidence="7">Protein NRT1/ PTR FAMILY 8.1</fullName>
    </submittedName>
</protein>
<reference evidence="7" key="1">
    <citation type="submission" date="2020-06" db="EMBL/GenBank/DDBJ databases">
        <authorList>
            <person name="Li T."/>
            <person name="Hu X."/>
            <person name="Zhang T."/>
            <person name="Song X."/>
            <person name="Zhang H."/>
            <person name="Dai N."/>
            <person name="Sheng W."/>
            <person name="Hou X."/>
            <person name="Wei L."/>
        </authorList>
    </citation>
    <scope>NUCLEOTIDE SEQUENCE</scope>
    <source>
        <strain evidence="7">G02</strain>
        <tissue evidence="7">Leaf</tissue>
    </source>
</reference>
<evidence type="ECO:0000256" key="3">
    <source>
        <dbReference type="ARBA" id="ARBA00022692"/>
    </source>
</evidence>
<dbReference type="AlphaFoldDB" id="A0AAW2RE85"/>